<feature type="compositionally biased region" description="Polar residues" evidence="1">
    <location>
        <begin position="89"/>
        <end position="98"/>
    </location>
</feature>
<keyword evidence="4" id="KW-1185">Reference proteome</keyword>
<accession>A0A7G6X8D0</accession>
<evidence type="ECO:0000313" key="4">
    <source>
        <dbReference type="Proteomes" id="UP000515563"/>
    </source>
</evidence>
<proteinExistence type="predicted"/>
<dbReference type="Proteomes" id="UP000515563">
    <property type="component" value="Chromosome"/>
</dbReference>
<dbReference type="KEGG" id="kqi:F1D05_37085"/>
<feature type="compositionally biased region" description="Polar residues" evidence="1">
    <location>
        <begin position="263"/>
        <end position="278"/>
    </location>
</feature>
<feature type="transmembrane region" description="Helical" evidence="2">
    <location>
        <begin position="37"/>
        <end position="61"/>
    </location>
</feature>
<gene>
    <name evidence="3" type="ORF">F1D05_37085</name>
</gene>
<organism evidence="3 4">
    <name type="scientific">Kribbella qitaiheensis</name>
    <dbReference type="NCBI Taxonomy" id="1544730"/>
    <lineage>
        <taxon>Bacteria</taxon>
        <taxon>Bacillati</taxon>
        <taxon>Actinomycetota</taxon>
        <taxon>Actinomycetes</taxon>
        <taxon>Propionibacteriales</taxon>
        <taxon>Kribbellaceae</taxon>
        <taxon>Kribbella</taxon>
    </lineage>
</organism>
<reference evidence="3 4" key="2">
    <citation type="journal article" date="2020" name="Microbiol. Resour. Announc.">
        <title>Antarctic desert soil bacteria exhibit high novel natural product potential, evaluated through long-read genome sequencing and comparative genomics.</title>
        <authorList>
            <person name="Benaud N."/>
            <person name="Edwards R.J."/>
            <person name="Amos T.G."/>
            <person name="D'Agostino P.M."/>
            <person name="Gutierrez-Chavez C."/>
            <person name="Montgomery K."/>
            <person name="Nicetic I."/>
            <person name="Ferrari B.C."/>
        </authorList>
    </citation>
    <scope>NUCLEOTIDE SEQUENCE [LARGE SCALE GENOMIC DNA]</scope>
    <source>
        <strain evidence="3 4">SPB151</strain>
    </source>
</reference>
<evidence type="ECO:0000256" key="2">
    <source>
        <dbReference type="SAM" id="Phobius"/>
    </source>
</evidence>
<keyword evidence="2" id="KW-0812">Transmembrane</keyword>
<dbReference type="RefSeq" id="WP_185444905.1">
    <property type="nucleotide sequence ID" value="NZ_CP043661.1"/>
</dbReference>
<protein>
    <submittedName>
        <fullName evidence="3">Uncharacterized protein</fullName>
    </submittedName>
</protein>
<name>A0A7G6X8D0_9ACTN</name>
<sequence>MSPATKLEVLTDSRPEPPDPAAPIRLRIKRRQLRRRGAAAVLVTAAAVALTVAAGPAIGALRAGPSGDPEFAAPPTSAPASTPAPRSPKVSTPVSTQGKVLPPPWSDKEFTRMPDANAYRPAYYVADGRIPTEKWAIISTQDSCLVSDEGKANSFGRPFDCFDEWTAGQTVSYTVNQAYAKEKNAPKVDHSLVLGAVSIESRTVRIVAGGKTYVTDAVGTPTTNRLRFFAIEIPKRDLTITSITPLDAANRPAPAPANPPARTTCTYSCGSPSGTPIN</sequence>
<feature type="region of interest" description="Disordered" evidence="1">
    <location>
        <begin position="1"/>
        <end position="23"/>
    </location>
</feature>
<feature type="region of interest" description="Disordered" evidence="1">
    <location>
        <begin position="66"/>
        <end position="112"/>
    </location>
</feature>
<feature type="compositionally biased region" description="Low complexity" evidence="1">
    <location>
        <begin position="73"/>
        <end position="84"/>
    </location>
</feature>
<reference evidence="4" key="1">
    <citation type="submission" date="2019-09" db="EMBL/GenBank/DDBJ databases">
        <title>Antimicrobial potential of Antarctic Bacteria.</title>
        <authorList>
            <person name="Benaud N."/>
            <person name="Edwards R.J."/>
            <person name="Ferrari B.C."/>
        </authorList>
    </citation>
    <scope>NUCLEOTIDE SEQUENCE [LARGE SCALE GENOMIC DNA]</scope>
    <source>
        <strain evidence="4">SPB151</strain>
    </source>
</reference>
<keyword evidence="2" id="KW-0472">Membrane</keyword>
<dbReference type="EMBL" id="CP043661">
    <property type="protein sequence ID" value="QNE22495.1"/>
    <property type="molecule type" value="Genomic_DNA"/>
</dbReference>
<keyword evidence="2" id="KW-1133">Transmembrane helix</keyword>
<feature type="region of interest" description="Disordered" evidence="1">
    <location>
        <begin position="250"/>
        <end position="278"/>
    </location>
</feature>
<dbReference type="AlphaFoldDB" id="A0A7G6X8D0"/>
<evidence type="ECO:0000256" key="1">
    <source>
        <dbReference type="SAM" id="MobiDB-lite"/>
    </source>
</evidence>
<evidence type="ECO:0000313" key="3">
    <source>
        <dbReference type="EMBL" id="QNE22495.1"/>
    </source>
</evidence>